<evidence type="ECO:0000313" key="2">
    <source>
        <dbReference type="EMBL" id="MEF2965348.1"/>
    </source>
</evidence>
<reference evidence="2 3" key="1">
    <citation type="submission" date="2024-02" db="EMBL/GenBank/DDBJ databases">
        <title>A nitrogen-fixing paenibacillus bacterium.</title>
        <authorList>
            <person name="Zhang W.L."/>
            <person name="Chen S.F."/>
        </authorList>
    </citation>
    <scope>NUCLEOTIDE SEQUENCE [LARGE SCALE GENOMIC DNA]</scope>
    <source>
        <strain evidence="2 3">M1</strain>
    </source>
</reference>
<organism evidence="2 3">
    <name type="scientific">Paenibacillus haidiansis</name>
    <dbReference type="NCBI Taxonomy" id="1574488"/>
    <lineage>
        <taxon>Bacteria</taxon>
        <taxon>Bacillati</taxon>
        <taxon>Bacillota</taxon>
        <taxon>Bacilli</taxon>
        <taxon>Bacillales</taxon>
        <taxon>Paenibacillaceae</taxon>
        <taxon>Paenibacillus</taxon>
    </lineage>
</organism>
<dbReference type="PANTHER" id="PTHR43233">
    <property type="entry name" value="FAMILY N-ACETYLTRANSFERASE, PUTATIVE (AFU_ORTHOLOGUE AFUA_6G03350)-RELATED"/>
    <property type="match status" value="1"/>
</dbReference>
<evidence type="ECO:0000313" key="3">
    <source>
        <dbReference type="Proteomes" id="UP001306950"/>
    </source>
</evidence>
<dbReference type="RefSeq" id="WP_331845581.1">
    <property type="nucleotide sequence ID" value="NZ_JAZHPZ010000002.1"/>
</dbReference>
<dbReference type="Pfam" id="PF13508">
    <property type="entry name" value="Acetyltransf_7"/>
    <property type="match status" value="1"/>
</dbReference>
<dbReference type="InterPro" id="IPR000182">
    <property type="entry name" value="GNAT_dom"/>
</dbReference>
<name>A0ABU7VNK6_9BACL</name>
<dbReference type="InterPro" id="IPR053144">
    <property type="entry name" value="Acetyltransferase_Butenolide"/>
</dbReference>
<dbReference type="Proteomes" id="UP001306950">
    <property type="component" value="Unassembled WGS sequence"/>
</dbReference>
<gene>
    <name evidence="2" type="ORF">V3851_05835</name>
</gene>
<dbReference type="InterPro" id="IPR016181">
    <property type="entry name" value="Acyl_CoA_acyltransferase"/>
</dbReference>
<accession>A0ABU7VNK6</accession>
<feature type="domain" description="N-acetyltransferase" evidence="1">
    <location>
        <begin position="8"/>
        <end position="137"/>
    </location>
</feature>
<dbReference type="Gene3D" id="3.40.630.30">
    <property type="match status" value="1"/>
</dbReference>
<dbReference type="EMBL" id="JAZHPZ010000002">
    <property type="protein sequence ID" value="MEF2965348.1"/>
    <property type="molecule type" value="Genomic_DNA"/>
</dbReference>
<proteinExistence type="predicted"/>
<dbReference type="CDD" id="cd04301">
    <property type="entry name" value="NAT_SF"/>
    <property type="match status" value="1"/>
</dbReference>
<protein>
    <submittedName>
        <fullName evidence="2">GNAT family N-acetyltransferase</fullName>
    </submittedName>
</protein>
<sequence length="137" mass="15654">MEVLHNGYLYSDDKAKIDRQAVLDFLAQSYWAGQRDTQRILKSIETSHSYGVYHGPVQIGFARVITDEATFYYLCDVFVLNKYRGQGIGKKLIQLITNSEEYAGMTGALATRDAHGLYEQYGFAKEPKLYMRKVPVQ</sequence>
<comment type="caution">
    <text evidence="2">The sequence shown here is derived from an EMBL/GenBank/DDBJ whole genome shotgun (WGS) entry which is preliminary data.</text>
</comment>
<dbReference type="PANTHER" id="PTHR43233:SF1">
    <property type="entry name" value="FAMILY N-ACETYLTRANSFERASE, PUTATIVE (AFU_ORTHOLOGUE AFUA_6G03350)-RELATED"/>
    <property type="match status" value="1"/>
</dbReference>
<dbReference type="PROSITE" id="PS51186">
    <property type="entry name" value="GNAT"/>
    <property type="match status" value="1"/>
</dbReference>
<dbReference type="SUPFAM" id="SSF55729">
    <property type="entry name" value="Acyl-CoA N-acyltransferases (Nat)"/>
    <property type="match status" value="1"/>
</dbReference>
<keyword evidence="3" id="KW-1185">Reference proteome</keyword>
<evidence type="ECO:0000259" key="1">
    <source>
        <dbReference type="PROSITE" id="PS51186"/>
    </source>
</evidence>